<evidence type="ECO:0000256" key="6">
    <source>
        <dbReference type="PIRSR" id="PIRSR000337-1"/>
    </source>
</evidence>
<name>Q11HA1_CHESB</name>
<sequence>MRKRRMYLVSWLNSSGVLPNSWNEGRGNRARIFDLENYIRSAEIARRGRIDAFFLADQPQLTPNPKVRPEYPFDPIVLAAAITGRVPDIGGIVTASTSFSLPYTLARQIASVNLLSGGRIGWNAVTTANPAVAANYGAAIATHDNRYERAEEFLEVVHGLWNSWKFPWDEAIGPNPNPFGEVMPINHEGKYFKVAGPLNVPLPPYGPPVVVQAGGSDQGKRLASRFGEIIYAFLGSKPAGRRFVAEARAAARAQGRPEGSTLVLPSFVPLIGSTEAEVKRLVAEYEAGLDPAEQRIEALSKQLGIDLERINVDQVLQEKDFNLPKESATPIGILKSMVDVALDEKLSLRQLALRMRLIAGTPDQVADRLIDWWQDEAADGFVINAPLLPDALEIFVDQVVPILQSRGVFPRSYTESTLRERLGLPRNPLG</sequence>
<evidence type="ECO:0000313" key="8">
    <source>
        <dbReference type="EMBL" id="ABG63224.1"/>
    </source>
</evidence>
<accession>Q11HA1</accession>
<feature type="binding site" evidence="6">
    <location>
        <position position="147"/>
    </location>
    <ligand>
        <name>FMN</name>
        <dbReference type="ChEBI" id="CHEBI:58210"/>
    </ligand>
</feature>
<dbReference type="SMR" id="Q11HA1"/>
<protein>
    <submittedName>
        <fullName evidence="8">Putative nitrilotriacetate monooxygenase component A</fullName>
    </submittedName>
</protein>
<feature type="binding site" evidence="6">
    <location>
        <position position="57"/>
    </location>
    <ligand>
        <name>FMN</name>
        <dbReference type="ChEBI" id="CHEBI:58210"/>
    </ligand>
</feature>
<dbReference type="Gene3D" id="3.20.20.30">
    <property type="entry name" value="Luciferase-like domain"/>
    <property type="match status" value="1"/>
</dbReference>
<dbReference type="InterPro" id="IPR011251">
    <property type="entry name" value="Luciferase-like_dom"/>
</dbReference>
<dbReference type="PANTHER" id="PTHR30011">
    <property type="entry name" value="ALKANESULFONATE MONOOXYGENASE-RELATED"/>
    <property type="match status" value="1"/>
</dbReference>
<dbReference type="GO" id="GO:0016705">
    <property type="term" value="F:oxidoreductase activity, acting on paired donors, with incorporation or reduction of molecular oxygen"/>
    <property type="evidence" value="ECO:0007669"/>
    <property type="project" value="InterPro"/>
</dbReference>
<proteinExistence type="inferred from homology"/>
<feature type="binding site" evidence="6">
    <location>
        <position position="143"/>
    </location>
    <ligand>
        <name>FMN</name>
        <dbReference type="ChEBI" id="CHEBI:58210"/>
    </ligand>
</feature>
<dbReference type="OrthoDB" id="9779442at2"/>
<evidence type="ECO:0000256" key="4">
    <source>
        <dbReference type="ARBA" id="ARBA00023033"/>
    </source>
</evidence>
<dbReference type="KEGG" id="mes:Meso_1831"/>
<dbReference type="NCBIfam" id="TIGR03860">
    <property type="entry name" value="FMN_nitrolo"/>
    <property type="match status" value="1"/>
</dbReference>
<evidence type="ECO:0000259" key="7">
    <source>
        <dbReference type="Pfam" id="PF00296"/>
    </source>
</evidence>
<dbReference type="Pfam" id="PF00296">
    <property type="entry name" value="Bac_luciferase"/>
    <property type="match status" value="1"/>
</dbReference>
<evidence type="ECO:0000256" key="1">
    <source>
        <dbReference type="ARBA" id="ARBA00022630"/>
    </source>
</evidence>
<keyword evidence="3" id="KW-0560">Oxidoreductase</keyword>
<dbReference type="SUPFAM" id="SSF51679">
    <property type="entry name" value="Bacterial luciferase-like"/>
    <property type="match status" value="1"/>
</dbReference>
<dbReference type="PANTHER" id="PTHR30011:SF16">
    <property type="entry name" value="C2H2 FINGER DOMAIN TRANSCRIPTION FACTOR (EUROFUNG)-RELATED"/>
    <property type="match status" value="1"/>
</dbReference>
<keyword evidence="1 6" id="KW-0285">Flavoprotein</keyword>
<feature type="domain" description="Luciferase-like" evidence="7">
    <location>
        <begin position="33"/>
        <end position="375"/>
    </location>
</feature>
<dbReference type="STRING" id="266779.Meso_1831"/>
<feature type="binding site" evidence="6">
    <location>
        <position position="94"/>
    </location>
    <ligand>
        <name>FMN</name>
        <dbReference type="ChEBI" id="CHEBI:58210"/>
    </ligand>
</feature>
<dbReference type="GO" id="GO:0004497">
    <property type="term" value="F:monooxygenase activity"/>
    <property type="evidence" value="ECO:0007669"/>
    <property type="project" value="UniProtKB-KW"/>
</dbReference>
<dbReference type="PIRSF" id="PIRSF000337">
    <property type="entry name" value="NTA_MOA"/>
    <property type="match status" value="1"/>
</dbReference>
<keyword evidence="4 8" id="KW-0503">Monooxygenase</keyword>
<feature type="binding site" evidence="6">
    <location>
        <position position="216"/>
    </location>
    <ligand>
        <name>FMN</name>
        <dbReference type="ChEBI" id="CHEBI:58210"/>
    </ligand>
</feature>
<dbReference type="InterPro" id="IPR036661">
    <property type="entry name" value="Luciferase-like_sf"/>
</dbReference>
<dbReference type="eggNOG" id="COG2141">
    <property type="taxonomic scope" value="Bacteria"/>
</dbReference>
<dbReference type="InterPro" id="IPR016215">
    <property type="entry name" value="NTA_MOA"/>
</dbReference>
<dbReference type="EMBL" id="CP000390">
    <property type="protein sequence ID" value="ABG63224.1"/>
    <property type="molecule type" value="Genomic_DNA"/>
</dbReference>
<dbReference type="AlphaFoldDB" id="Q11HA1"/>
<keyword evidence="2 6" id="KW-0288">FMN</keyword>
<organism evidence="8">
    <name type="scientific">Chelativorans sp. (strain BNC1)</name>
    <dbReference type="NCBI Taxonomy" id="266779"/>
    <lineage>
        <taxon>Bacteria</taxon>
        <taxon>Pseudomonadati</taxon>
        <taxon>Pseudomonadota</taxon>
        <taxon>Alphaproteobacteria</taxon>
        <taxon>Hyphomicrobiales</taxon>
        <taxon>Phyllobacteriaceae</taxon>
        <taxon>Chelativorans</taxon>
    </lineage>
</organism>
<dbReference type="InterPro" id="IPR051260">
    <property type="entry name" value="Diverse_substr_monoxygenases"/>
</dbReference>
<evidence type="ECO:0000256" key="3">
    <source>
        <dbReference type="ARBA" id="ARBA00023002"/>
    </source>
</evidence>
<dbReference type="HOGENOM" id="CLU_022256_1_2_5"/>
<comment type="similarity">
    <text evidence="5">Belongs to the NtaA/SnaA/DszA monooxygenase family.</text>
</comment>
<evidence type="ECO:0000256" key="5">
    <source>
        <dbReference type="ARBA" id="ARBA00033748"/>
    </source>
</evidence>
<gene>
    <name evidence="8" type="ordered locus">Meso_1831</name>
</gene>
<reference evidence="8" key="1">
    <citation type="submission" date="2006-06" db="EMBL/GenBank/DDBJ databases">
        <title>Complete sequence of chromosome of Chelativorans sp. BNC1.</title>
        <authorList>
            <consortium name="US DOE Joint Genome Institute"/>
            <person name="Copeland A."/>
            <person name="Lucas S."/>
            <person name="Lapidus A."/>
            <person name="Barry K."/>
            <person name="Detter J.C."/>
            <person name="Glavina del Rio T."/>
            <person name="Hammon N."/>
            <person name="Israni S."/>
            <person name="Dalin E."/>
            <person name="Tice H."/>
            <person name="Pitluck S."/>
            <person name="Chertkov O."/>
            <person name="Brettin T."/>
            <person name="Bruce D."/>
            <person name="Han C."/>
            <person name="Tapia R."/>
            <person name="Gilna P."/>
            <person name="Schmutz J."/>
            <person name="Larimer F."/>
            <person name="Land M."/>
            <person name="Hauser L."/>
            <person name="Kyrpides N."/>
            <person name="Mikhailova N."/>
            <person name="Richardson P."/>
        </authorList>
    </citation>
    <scope>NUCLEOTIDE SEQUENCE</scope>
    <source>
        <strain evidence="8">BNC1</strain>
    </source>
</reference>
<evidence type="ECO:0000256" key="2">
    <source>
        <dbReference type="ARBA" id="ARBA00022643"/>
    </source>
</evidence>